<comment type="caution">
    <text evidence="7">The sequence shown here is derived from an EMBL/GenBank/DDBJ whole genome shotgun (WGS) entry which is preliminary data.</text>
</comment>
<gene>
    <name evidence="7" type="ORF">LZ480_11405</name>
</gene>
<dbReference type="InterPro" id="IPR020845">
    <property type="entry name" value="AMP-binding_CS"/>
</dbReference>
<dbReference type="Pfam" id="PF00668">
    <property type="entry name" value="Condensation"/>
    <property type="match status" value="2"/>
</dbReference>
<dbReference type="InterPro" id="IPR000873">
    <property type="entry name" value="AMP-dep_synth/lig_dom"/>
</dbReference>
<evidence type="ECO:0000256" key="2">
    <source>
        <dbReference type="ARBA" id="ARBA00006432"/>
    </source>
</evidence>
<accession>A0ABS9UDV1</accession>
<organism evidence="7 8">
    <name type="scientific">Solibacillus palustris</name>
    <dbReference type="NCBI Taxonomy" id="2908203"/>
    <lineage>
        <taxon>Bacteria</taxon>
        <taxon>Bacillati</taxon>
        <taxon>Bacillota</taxon>
        <taxon>Bacilli</taxon>
        <taxon>Bacillales</taxon>
        <taxon>Caryophanaceae</taxon>
        <taxon>Solibacillus</taxon>
    </lineage>
</organism>
<dbReference type="PROSITE" id="PS00455">
    <property type="entry name" value="AMP_BINDING"/>
    <property type="match status" value="1"/>
</dbReference>
<dbReference type="Pfam" id="PF00550">
    <property type="entry name" value="PP-binding"/>
    <property type="match status" value="1"/>
</dbReference>
<dbReference type="InterPro" id="IPR045851">
    <property type="entry name" value="AMP-bd_C_sf"/>
</dbReference>
<keyword evidence="5" id="KW-0045">Antibiotic biosynthesis</keyword>
<comment type="cofactor">
    <cofactor evidence="1">
        <name>pantetheine 4'-phosphate</name>
        <dbReference type="ChEBI" id="CHEBI:47942"/>
    </cofactor>
</comment>
<dbReference type="InterPro" id="IPR010071">
    <property type="entry name" value="AA_adenyl_dom"/>
</dbReference>
<dbReference type="InterPro" id="IPR006162">
    <property type="entry name" value="Ppantetheine_attach_site"/>
</dbReference>
<dbReference type="Pfam" id="PF13193">
    <property type="entry name" value="AMP-binding_C"/>
    <property type="match status" value="1"/>
</dbReference>
<dbReference type="Gene3D" id="2.30.38.10">
    <property type="entry name" value="Luciferase, Domain 3"/>
    <property type="match status" value="1"/>
</dbReference>
<dbReference type="RefSeq" id="WP_241369569.1">
    <property type="nucleotide sequence ID" value="NZ_JAKZFC010000004.1"/>
</dbReference>
<evidence type="ECO:0000256" key="4">
    <source>
        <dbReference type="ARBA" id="ARBA00022553"/>
    </source>
</evidence>
<dbReference type="Gene3D" id="3.30.559.10">
    <property type="entry name" value="Chloramphenicol acetyltransferase-like domain"/>
    <property type="match status" value="1"/>
</dbReference>
<dbReference type="InterPro" id="IPR023213">
    <property type="entry name" value="CAT-like_dom_sf"/>
</dbReference>
<dbReference type="InterPro" id="IPR009081">
    <property type="entry name" value="PP-bd_ACP"/>
</dbReference>
<protein>
    <submittedName>
        <fullName evidence="7">Amino acid adenylation domain-containing protein</fullName>
    </submittedName>
</protein>
<keyword evidence="4" id="KW-0597">Phosphoprotein</keyword>
<dbReference type="PANTHER" id="PTHR45527:SF1">
    <property type="entry name" value="FATTY ACID SYNTHASE"/>
    <property type="match status" value="1"/>
</dbReference>
<reference evidence="7 8" key="1">
    <citation type="submission" date="2022-03" db="EMBL/GenBank/DDBJ databases">
        <authorList>
            <person name="Jo J.-H."/>
            <person name="Im W.-T."/>
        </authorList>
    </citation>
    <scope>NUCLEOTIDE SEQUENCE [LARGE SCALE GENOMIC DNA]</scope>
    <source>
        <strain evidence="7 8">MA9</strain>
    </source>
</reference>
<dbReference type="InterPro" id="IPR036736">
    <property type="entry name" value="ACP-like_sf"/>
</dbReference>
<dbReference type="Pfam" id="PF00501">
    <property type="entry name" value="AMP-binding"/>
    <property type="match status" value="1"/>
</dbReference>
<evidence type="ECO:0000256" key="1">
    <source>
        <dbReference type="ARBA" id="ARBA00001957"/>
    </source>
</evidence>
<dbReference type="InterPro" id="IPR025110">
    <property type="entry name" value="AMP-bd_C"/>
</dbReference>
<dbReference type="PROSITE" id="PS50075">
    <property type="entry name" value="CARRIER"/>
    <property type="match status" value="1"/>
</dbReference>
<dbReference type="Gene3D" id="3.30.300.30">
    <property type="match status" value="1"/>
</dbReference>
<dbReference type="NCBIfam" id="TIGR01733">
    <property type="entry name" value="AA-adenyl-dom"/>
    <property type="match status" value="1"/>
</dbReference>
<dbReference type="InterPro" id="IPR001242">
    <property type="entry name" value="Condensation_dom"/>
</dbReference>
<name>A0ABS9UDV1_9BACL</name>
<dbReference type="SUPFAM" id="SSF56801">
    <property type="entry name" value="Acetyl-CoA synthetase-like"/>
    <property type="match status" value="1"/>
</dbReference>
<dbReference type="EMBL" id="JAKZFC010000004">
    <property type="protein sequence ID" value="MCH7322499.1"/>
    <property type="molecule type" value="Genomic_DNA"/>
</dbReference>
<evidence type="ECO:0000313" key="8">
    <source>
        <dbReference type="Proteomes" id="UP001316087"/>
    </source>
</evidence>
<dbReference type="Gene3D" id="1.10.1200.10">
    <property type="entry name" value="ACP-like"/>
    <property type="match status" value="1"/>
</dbReference>
<evidence type="ECO:0000313" key="7">
    <source>
        <dbReference type="EMBL" id="MCH7322499.1"/>
    </source>
</evidence>
<comment type="similarity">
    <text evidence="2">Belongs to the ATP-dependent AMP-binding enzyme family.</text>
</comment>
<keyword evidence="8" id="KW-1185">Reference proteome</keyword>
<dbReference type="SUPFAM" id="SSF52777">
    <property type="entry name" value="CoA-dependent acyltransferases"/>
    <property type="match status" value="2"/>
</dbReference>
<dbReference type="PANTHER" id="PTHR45527">
    <property type="entry name" value="NONRIBOSOMAL PEPTIDE SYNTHETASE"/>
    <property type="match status" value="1"/>
</dbReference>
<evidence type="ECO:0000259" key="6">
    <source>
        <dbReference type="PROSITE" id="PS50075"/>
    </source>
</evidence>
<dbReference type="PROSITE" id="PS00012">
    <property type="entry name" value="PHOSPHOPANTETHEINE"/>
    <property type="match status" value="1"/>
</dbReference>
<dbReference type="Gene3D" id="3.40.50.980">
    <property type="match status" value="2"/>
</dbReference>
<evidence type="ECO:0000256" key="5">
    <source>
        <dbReference type="ARBA" id="ARBA00023194"/>
    </source>
</evidence>
<keyword evidence="3" id="KW-0596">Phosphopantetheine</keyword>
<proteinExistence type="inferred from homology"/>
<dbReference type="SUPFAM" id="SSF47336">
    <property type="entry name" value="ACP-like"/>
    <property type="match status" value="1"/>
</dbReference>
<dbReference type="Proteomes" id="UP001316087">
    <property type="component" value="Unassembled WGS sequence"/>
</dbReference>
<dbReference type="Gene3D" id="3.30.559.30">
    <property type="entry name" value="Nonribosomal peptide synthetase, condensation domain"/>
    <property type="match status" value="1"/>
</dbReference>
<feature type="domain" description="Carrier" evidence="6">
    <location>
        <begin position="745"/>
        <end position="819"/>
    </location>
</feature>
<evidence type="ECO:0000256" key="3">
    <source>
        <dbReference type="ARBA" id="ARBA00022450"/>
    </source>
</evidence>
<sequence length="1277" mass="147339">MNNNVKAREYWNKMIGEDYEKVNFNKEYNGNKRENNQVELKLAPEKSEYLLKICKNDDMLIHMFILTVLKVVLTKYLQSTKLVIGIPQYIKKSDVESNNPFIVLNNKMNIEDSFKEVINNTKKQMLEAYVYQFFDINELYTSKNFYQKVNIYYCMKNIHSKSQIDNILSLNENELTLVLDKNNNEIELTFHYWDQSLSTDVKIIGNIFENVLDTILKNISIQVKDIEIVSNDEKQKLLVEFNDTKITYSENKTIPQLFEEQVEKTPNHIAIAYVGEKLTYKELNEKANAFARVLKEKGVGPEVIVAVMVNRSIEMVIGMMAVLKAGGAYLPIDPKYPQNRIEYMLKNSGVKILLTQSSLINLCKFGCEVIDLNNEKLYQGDNSNFHEITNNTNLAYVIFTSGTTGNPKGVAIEHKGIINLTNTFKKDFGINSNLKILQFASISFDAFAWELYMAVLFGAELHITTEEIIMNPIKLSQYIKDHEINILTVPPFVANELDFEDSKVELIITAGSDAKRNMVSKLSKKSRYINAYGPTECTICATMWKSESEECNTIPIGKPIRNTRVYIVDKEHHLLPTGVAGELCISGDGIARGYLANQALTDQKFVNNPFELGKKMYKTGDLARWLPDGNIEFLGRIDHQVKIRGFRIELPEIENRLLEIEGVKEVIVLDKGDSESKYVCAYYVSEKTYKVNELREELKKYLPDYMIPSYFIKLSEMPLTTNGKIDRKALPGPNSEINTGAIYEEPRNEIENVLVKVWEQVLGVNRISISDNYFSLGGNSLNAIKIASILQEENITITLSDIFMYQDIKSICNNYVAQHNDNDQSNDSNDSDMTDECNSEAFIQGYIDLTRNKVNTEYHEFTKKIINRNVMNKYKLAEIQKMSQKIGLTKSGTKVEFNFEVDIQRLESAVSSLINREEMLRAAIVEKQSEMYLYEYDTIENVKLPYLDLSKIEKDKRAFVLKEVIKDINIKVHENSNYTKNKIYYAFILVKNASNRFVLYLMVNHLIFDGMSSEIVKNLIYKEYMNDGSNRLQRDSKATYLDYINQIKKGPQEIMEEDIIKEFNLNEFEEVSKIYNEKLTEIKHKLVFKQLEFDVPHEILNNQDQMWEFAFGKFIEIYRKNLDIVNLPVSILNMGRRFGEKNYFTVIGEFLDIVPYTCTKGDSNLGNISSIMKLAGEKNINFLTIMKDEELSKKYKKVGRILNQSKIMDFDVPIFNYLGVYNADYKIAQLFQLSDDTKHTKEVKTQRGANCYVSENKLIMFIDILEDIPGNKVLVTI</sequence>